<organism evidence="2 3">
    <name type="scientific">Pyrus ussuriensis x Pyrus communis</name>
    <dbReference type="NCBI Taxonomy" id="2448454"/>
    <lineage>
        <taxon>Eukaryota</taxon>
        <taxon>Viridiplantae</taxon>
        <taxon>Streptophyta</taxon>
        <taxon>Embryophyta</taxon>
        <taxon>Tracheophyta</taxon>
        <taxon>Spermatophyta</taxon>
        <taxon>Magnoliopsida</taxon>
        <taxon>eudicotyledons</taxon>
        <taxon>Gunneridae</taxon>
        <taxon>Pentapetalae</taxon>
        <taxon>rosids</taxon>
        <taxon>fabids</taxon>
        <taxon>Rosales</taxon>
        <taxon>Rosaceae</taxon>
        <taxon>Amygdaloideae</taxon>
        <taxon>Maleae</taxon>
        <taxon>Pyrus</taxon>
    </lineage>
</organism>
<protein>
    <submittedName>
        <fullName evidence="2">DNA primase small subunit</fullName>
    </submittedName>
</protein>
<keyword evidence="3" id="KW-1185">Reference proteome</keyword>
<dbReference type="Proteomes" id="UP000327157">
    <property type="component" value="Chromosome 16"/>
</dbReference>
<sequence>MLQSGKLKLQGLHRCIEEIVFSFTYPRLDMEVLKHMNHLLKAHFCVHLKTGRVCVPIDPNHYEDFYPTAVLTLSTLLEQLNIGGLKVEGDNEWDRTSLGK</sequence>
<reference evidence="2 3" key="3">
    <citation type="submission" date="2019-11" db="EMBL/GenBank/DDBJ databases">
        <title>A de novo genome assembly of a pear dwarfing rootstock.</title>
        <authorList>
            <person name="Wang F."/>
            <person name="Wang J."/>
            <person name="Li S."/>
            <person name="Zhang Y."/>
            <person name="Fang M."/>
            <person name="Ma L."/>
            <person name="Zhao Y."/>
            <person name="Jiang S."/>
        </authorList>
    </citation>
    <scope>NUCLEOTIDE SEQUENCE [LARGE SCALE GENOMIC DNA]</scope>
    <source>
        <strain evidence="2">S2</strain>
        <tissue evidence="2">Leaf</tissue>
    </source>
</reference>
<dbReference type="Pfam" id="PF01896">
    <property type="entry name" value="DNA_primase_S"/>
    <property type="match status" value="1"/>
</dbReference>
<evidence type="ECO:0000313" key="3">
    <source>
        <dbReference type="Proteomes" id="UP000327157"/>
    </source>
</evidence>
<dbReference type="EMBL" id="SMOL01000160">
    <property type="protein sequence ID" value="KAB2625783.1"/>
    <property type="molecule type" value="Genomic_DNA"/>
</dbReference>
<dbReference type="SUPFAM" id="SSF56747">
    <property type="entry name" value="Prim-pol domain"/>
    <property type="match status" value="1"/>
</dbReference>
<proteinExistence type="inferred from homology"/>
<comment type="similarity">
    <text evidence="1">Belongs to the eukaryotic-type primase small subunit family.</text>
</comment>
<dbReference type="GO" id="GO:0003899">
    <property type="term" value="F:DNA-directed RNA polymerase activity"/>
    <property type="evidence" value="ECO:0007669"/>
    <property type="project" value="InterPro"/>
</dbReference>
<name>A0A5N5HGQ8_9ROSA</name>
<reference evidence="3" key="2">
    <citation type="submission" date="2019-10" db="EMBL/GenBank/DDBJ databases">
        <title>A de novo genome assembly of a pear dwarfing rootstock.</title>
        <authorList>
            <person name="Wang F."/>
            <person name="Wang J."/>
            <person name="Li S."/>
            <person name="Zhang Y."/>
            <person name="Fang M."/>
            <person name="Ma L."/>
            <person name="Zhao Y."/>
            <person name="Jiang S."/>
        </authorList>
    </citation>
    <scope>NUCLEOTIDE SEQUENCE [LARGE SCALE GENOMIC DNA]</scope>
</reference>
<dbReference type="AlphaFoldDB" id="A0A5N5HGQ8"/>
<gene>
    <name evidence="2" type="ORF">D8674_017443</name>
</gene>
<accession>A0A5N5HGQ8</accession>
<dbReference type="OrthoDB" id="1731956at2759"/>
<dbReference type="InterPro" id="IPR002755">
    <property type="entry name" value="DNA_primase_S"/>
</dbReference>
<dbReference type="Gene3D" id="3.90.920.10">
    <property type="entry name" value="DNA primase, PRIM domain"/>
    <property type="match status" value="1"/>
</dbReference>
<dbReference type="PANTHER" id="PTHR10536">
    <property type="entry name" value="DNA PRIMASE SMALL SUBUNIT"/>
    <property type="match status" value="1"/>
</dbReference>
<evidence type="ECO:0000256" key="1">
    <source>
        <dbReference type="ARBA" id="ARBA00009762"/>
    </source>
</evidence>
<reference evidence="2 3" key="1">
    <citation type="submission" date="2019-09" db="EMBL/GenBank/DDBJ databases">
        <authorList>
            <person name="Ou C."/>
        </authorList>
    </citation>
    <scope>NUCLEOTIDE SEQUENCE [LARGE SCALE GENOMIC DNA]</scope>
    <source>
        <strain evidence="2">S2</strain>
        <tissue evidence="2">Leaf</tissue>
    </source>
</reference>
<comment type="caution">
    <text evidence="2">The sequence shown here is derived from an EMBL/GenBank/DDBJ whole genome shotgun (WGS) entry which is preliminary data.</text>
</comment>
<evidence type="ECO:0000313" key="2">
    <source>
        <dbReference type="EMBL" id="KAB2625783.1"/>
    </source>
</evidence>
<dbReference type="GO" id="GO:0006269">
    <property type="term" value="P:DNA replication, synthesis of primer"/>
    <property type="evidence" value="ECO:0007669"/>
    <property type="project" value="InterPro"/>
</dbReference>